<gene>
    <name evidence="7" type="primary">UNG1</name>
    <name evidence="12" type="ORF">OH76DRAFT_1395298</name>
</gene>
<dbReference type="NCBIfam" id="NF003592">
    <property type="entry name" value="PRK05254.1-5"/>
    <property type="match status" value="1"/>
</dbReference>
<feature type="domain" description="Uracil-DNA glycosylase-like" evidence="11">
    <location>
        <begin position="174"/>
        <end position="350"/>
    </location>
</feature>
<dbReference type="SUPFAM" id="SSF52141">
    <property type="entry name" value="Uracil-DNA glycosylase-like"/>
    <property type="match status" value="1"/>
</dbReference>
<proteinExistence type="inferred from homology"/>
<evidence type="ECO:0000256" key="7">
    <source>
        <dbReference type="HAMAP-Rule" id="MF_03166"/>
    </source>
</evidence>
<keyword evidence="6 7" id="KW-0539">Nucleus</keyword>
<comment type="subcellular location">
    <subcellularLocation>
        <location evidence="7">Mitochondrion</location>
    </subcellularLocation>
    <subcellularLocation>
        <location evidence="7">Nucleus</location>
    </subcellularLocation>
</comment>
<accession>A0A371DYA5</accession>
<feature type="region of interest" description="Disordered" evidence="10">
    <location>
        <begin position="31"/>
        <end position="86"/>
    </location>
</feature>
<dbReference type="GO" id="GO:0005634">
    <property type="term" value="C:nucleus"/>
    <property type="evidence" value="ECO:0007669"/>
    <property type="project" value="UniProtKB-SubCell"/>
</dbReference>
<dbReference type="EMBL" id="KZ857379">
    <property type="protein sequence ID" value="RDX57481.1"/>
    <property type="molecule type" value="Genomic_DNA"/>
</dbReference>
<keyword evidence="2 7" id="KW-0227">DNA damage</keyword>
<dbReference type="PANTHER" id="PTHR11264:SF0">
    <property type="entry name" value="URACIL-DNA GLYCOSYLASE"/>
    <property type="match status" value="1"/>
</dbReference>
<dbReference type="NCBIfam" id="NF003589">
    <property type="entry name" value="PRK05254.1-2"/>
    <property type="match status" value="1"/>
</dbReference>
<dbReference type="InterPro" id="IPR036895">
    <property type="entry name" value="Uracil-DNA_glycosylase-like_sf"/>
</dbReference>
<dbReference type="FunFam" id="3.40.470.10:FF:000007">
    <property type="entry name" value="Uracil-DNA glycosylase"/>
    <property type="match status" value="1"/>
</dbReference>
<dbReference type="PANTHER" id="PTHR11264">
    <property type="entry name" value="URACIL-DNA GLYCOSYLASE"/>
    <property type="match status" value="1"/>
</dbReference>
<dbReference type="Gene3D" id="3.40.470.10">
    <property type="entry name" value="Uracil-DNA glycosylase-like domain"/>
    <property type="match status" value="1"/>
</dbReference>
<evidence type="ECO:0000256" key="4">
    <source>
        <dbReference type="ARBA" id="ARBA00023128"/>
    </source>
</evidence>
<evidence type="ECO:0000256" key="9">
    <source>
        <dbReference type="RuleBase" id="RU003780"/>
    </source>
</evidence>
<comment type="similarity">
    <text evidence="1 7 9">Belongs to the uracil-DNA glycosylase (UDG) superfamily. UNG family.</text>
</comment>
<reference evidence="12 13" key="1">
    <citation type="journal article" date="2018" name="Biotechnol. Biofuels">
        <title>Integrative visual omics of the white-rot fungus Polyporus brumalis exposes the biotechnological potential of its oxidative enzymes for delignifying raw plant biomass.</title>
        <authorList>
            <person name="Miyauchi S."/>
            <person name="Rancon A."/>
            <person name="Drula E."/>
            <person name="Hage H."/>
            <person name="Chaduli D."/>
            <person name="Favel A."/>
            <person name="Grisel S."/>
            <person name="Henrissat B."/>
            <person name="Herpoel-Gimbert I."/>
            <person name="Ruiz-Duenas F.J."/>
            <person name="Chevret D."/>
            <person name="Hainaut M."/>
            <person name="Lin J."/>
            <person name="Wang M."/>
            <person name="Pangilinan J."/>
            <person name="Lipzen A."/>
            <person name="Lesage-Meessen L."/>
            <person name="Navarro D."/>
            <person name="Riley R."/>
            <person name="Grigoriev I.V."/>
            <person name="Zhou S."/>
            <person name="Raouche S."/>
            <person name="Rosso M.N."/>
        </authorList>
    </citation>
    <scope>NUCLEOTIDE SEQUENCE [LARGE SCALE GENOMIC DNA]</scope>
    <source>
        <strain evidence="12 13">BRFM 1820</strain>
    </source>
</reference>
<dbReference type="OrthoDB" id="10031947at2759"/>
<protein>
    <recommendedName>
        <fullName evidence="7 9">Uracil-DNA glycosylase</fullName>
        <shortName evidence="7">UDG</shortName>
        <ecNumber evidence="7 9">3.2.2.27</ecNumber>
    </recommendedName>
</protein>
<evidence type="ECO:0000259" key="11">
    <source>
        <dbReference type="SMART" id="SM00986"/>
    </source>
</evidence>
<feature type="compositionally biased region" description="Low complexity" evidence="10">
    <location>
        <begin position="43"/>
        <end position="82"/>
    </location>
</feature>
<evidence type="ECO:0000256" key="5">
    <source>
        <dbReference type="ARBA" id="ARBA00023204"/>
    </source>
</evidence>
<dbReference type="InterPro" id="IPR018085">
    <property type="entry name" value="Ura-DNA_Glyclase_AS"/>
</dbReference>
<dbReference type="InterPro" id="IPR005122">
    <property type="entry name" value="Uracil-DNA_glycosylase-like"/>
</dbReference>
<evidence type="ECO:0000313" key="12">
    <source>
        <dbReference type="EMBL" id="RDX57481.1"/>
    </source>
</evidence>
<evidence type="ECO:0000313" key="13">
    <source>
        <dbReference type="Proteomes" id="UP000256964"/>
    </source>
</evidence>
<dbReference type="PROSITE" id="PS00130">
    <property type="entry name" value="U_DNA_GLYCOSYLASE"/>
    <property type="match status" value="1"/>
</dbReference>
<evidence type="ECO:0000256" key="8">
    <source>
        <dbReference type="PROSITE-ProRule" id="PRU10072"/>
    </source>
</evidence>
<evidence type="ECO:0000256" key="2">
    <source>
        <dbReference type="ARBA" id="ARBA00022763"/>
    </source>
</evidence>
<dbReference type="GO" id="GO:0097510">
    <property type="term" value="P:base-excision repair, AP site formation via deaminated base removal"/>
    <property type="evidence" value="ECO:0007669"/>
    <property type="project" value="TreeGrafter"/>
</dbReference>
<sequence>MSIPPRVVYLEDLEKPAAAATKENITVTEASTADGEAVKVEMKSTSSTPSNKTAAKKTSTGATKRQRSLMDMMPSSSSAPSSKVAKTELPTLNSIPFSMSDYRNSMTEEQKKLLELECETMGKSWLKVLKDEIKKPYFLNLKKFLYETGVRGPDSAPMKPEIYPAPKNIYTWSNLTPLGRVKVVIIGQDPYHNPGQAHGLCFSVPPGIQIPPSLRNIYAEIKAEYPGFEPPQHGNLTAWAENGVLLLNSVLTVEKKKAGSHQKKGWENFTAQVIDVVDRYGGANLGKSGGFSAGRGRGIVFLAWGAWAAQCVAKLDKNKHLILTSVHPSPLSAYRGFMGNGHFKKANEWLERKYGPDGCVDWTKL</sequence>
<dbReference type="SMART" id="SM00986">
    <property type="entry name" value="UDG"/>
    <property type="match status" value="1"/>
</dbReference>
<comment type="catalytic activity">
    <reaction evidence="7 9">
        <text>Hydrolyzes single-stranded DNA or mismatched double-stranded DNA and polynucleotides, releasing free uracil.</text>
        <dbReference type="EC" id="3.2.2.27"/>
    </reaction>
</comment>
<dbReference type="EC" id="3.2.2.27" evidence="7 9"/>
<dbReference type="AlphaFoldDB" id="A0A371DYA5"/>
<dbReference type="InterPro" id="IPR002043">
    <property type="entry name" value="UDG_fam1"/>
</dbReference>
<dbReference type="NCBIfam" id="NF003588">
    <property type="entry name" value="PRK05254.1-1"/>
    <property type="match status" value="1"/>
</dbReference>
<evidence type="ECO:0000256" key="3">
    <source>
        <dbReference type="ARBA" id="ARBA00022801"/>
    </source>
</evidence>
<evidence type="ECO:0000256" key="1">
    <source>
        <dbReference type="ARBA" id="ARBA00008184"/>
    </source>
</evidence>
<keyword evidence="4 7" id="KW-0496">Mitochondrion</keyword>
<dbReference type="GO" id="GO:0005739">
    <property type="term" value="C:mitochondrion"/>
    <property type="evidence" value="ECO:0007669"/>
    <property type="project" value="UniProtKB-SubCell"/>
</dbReference>
<keyword evidence="13" id="KW-1185">Reference proteome</keyword>
<dbReference type="STRING" id="139420.A0A371DYA5"/>
<keyword evidence="5 7" id="KW-0234">DNA repair</keyword>
<dbReference type="Pfam" id="PF03167">
    <property type="entry name" value="UDG"/>
    <property type="match status" value="1"/>
</dbReference>
<comment type="function">
    <text evidence="7 9">Excises uracil residues from the DNA which can arise as a result of misincorporation of dUMP residues by DNA polymerase or due to deamination of cytosine.</text>
</comment>
<dbReference type="HAMAP" id="MF_00148">
    <property type="entry name" value="UDG"/>
    <property type="match status" value="1"/>
</dbReference>
<evidence type="ECO:0000256" key="10">
    <source>
        <dbReference type="SAM" id="MobiDB-lite"/>
    </source>
</evidence>
<dbReference type="Proteomes" id="UP000256964">
    <property type="component" value="Unassembled WGS sequence"/>
</dbReference>
<dbReference type="SMART" id="SM00987">
    <property type="entry name" value="UreE_C"/>
    <property type="match status" value="1"/>
</dbReference>
<dbReference type="NCBIfam" id="TIGR00628">
    <property type="entry name" value="ung"/>
    <property type="match status" value="1"/>
</dbReference>
<feature type="active site" description="Proton acceptor" evidence="7 8">
    <location>
        <position position="189"/>
    </location>
</feature>
<dbReference type="CDD" id="cd10027">
    <property type="entry name" value="UDG-F1-like"/>
    <property type="match status" value="1"/>
</dbReference>
<evidence type="ECO:0000256" key="6">
    <source>
        <dbReference type="ARBA" id="ARBA00023242"/>
    </source>
</evidence>
<dbReference type="GO" id="GO:0004844">
    <property type="term" value="F:uracil DNA N-glycosylase activity"/>
    <property type="evidence" value="ECO:0007669"/>
    <property type="project" value="UniProtKB-UniRule"/>
</dbReference>
<keyword evidence="3 7" id="KW-0378">Hydrolase</keyword>
<name>A0A371DYA5_9APHY</name>
<organism evidence="12 13">
    <name type="scientific">Lentinus brumalis</name>
    <dbReference type="NCBI Taxonomy" id="2498619"/>
    <lineage>
        <taxon>Eukaryota</taxon>
        <taxon>Fungi</taxon>
        <taxon>Dikarya</taxon>
        <taxon>Basidiomycota</taxon>
        <taxon>Agaricomycotina</taxon>
        <taxon>Agaricomycetes</taxon>
        <taxon>Polyporales</taxon>
        <taxon>Polyporaceae</taxon>
        <taxon>Lentinus</taxon>
    </lineage>
</organism>